<gene>
    <name evidence="5" type="primary">xseA</name>
    <name evidence="11" type="ORF">FHS28_001209</name>
</gene>
<protein>
    <recommendedName>
        <fullName evidence="5">Exodeoxyribonuclease 7 large subunit</fullName>
        <ecNumber evidence="5">3.1.11.6</ecNumber>
    </recommendedName>
    <alternativeName>
        <fullName evidence="5">Exodeoxyribonuclease VII large subunit</fullName>
        <shortName evidence="5">Exonuclease VII large subunit</shortName>
    </alternativeName>
</protein>
<evidence type="ECO:0000259" key="10">
    <source>
        <dbReference type="Pfam" id="PF13742"/>
    </source>
</evidence>
<feature type="compositionally biased region" description="Low complexity" evidence="8">
    <location>
        <begin position="470"/>
        <end position="507"/>
    </location>
</feature>
<keyword evidence="4 5" id="KW-0269">Exonuclease</keyword>
<comment type="subunit">
    <text evidence="5">Heterooligomer composed of large and small subunits.</text>
</comment>
<keyword evidence="12" id="KW-1185">Reference proteome</keyword>
<reference evidence="11 12" key="1">
    <citation type="submission" date="2020-08" db="EMBL/GenBank/DDBJ databases">
        <title>Genomic Encyclopedia of Type Strains, Phase III (KMG-III): the genomes of soil and plant-associated and newly described type strains.</title>
        <authorList>
            <person name="Whitman W."/>
        </authorList>
    </citation>
    <scope>NUCLEOTIDE SEQUENCE [LARGE SCALE GENOMIC DNA]</scope>
    <source>
        <strain evidence="11 12">CECT 7247</strain>
    </source>
</reference>
<dbReference type="PANTHER" id="PTHR30008:SF0">
    <property type="entry name" value="EXODEOXYRIBONUCLEASE 7 LARGE SUBUNIT"/>
    <property type="match status" value="1"/>
</dbReference>
<dbReference type="EC" id="3.1.11.6" evidence="5"/>
<evidence type="ECO:0000313" key="12">
    <source>
        <dbReference type="Proteomes" id="UP000574369"/>
    </source>
</evidence>
<evidence type="ECO:0000256" key="5">
    <source>
        <dbReference type="HAMAP-Rule" id="MF_00378"/>
    </source>
</evidence>
<dbReference type="InterPro" id="IPR003753">
    <property type="entry name" value="Exonuc_VII_L"/>
</dbReference>
<evidence type="ECO:0000313" key="11">
    <source>
        <dbReference type="EMBL" id="MBB3193844.1"/>
    </source>
</evidence>
<comment type="function">
    <text evidence="5">Bidirectionally degrades single-stranded DNA into large acid-insoluble oligonucleotides, which are then degraded further into small acid-soluble oligonucleotides.</text>
</comment>
<evidence type="ECO:0000256" key="2">
    <source>
        <dbReference type="ARBA" id="ARBA00022722"/>
    </source>
</evidence>
<evidence type="ECO:0000259" key="9">
    <source>
        <dbReference type="Pfam" id="PF02601"/>
    </source>
</evidence>
<keyword evidence="1 5" id="KW-0963">Cytoplasm</keyword>
<name>A0ABR6GRK8_9BURK</name>
<evidence type="ECO:0000256" key="4">
    <source>
        <dbReference type="ARBA" id="ARBA00022839"/>
    </source>
</evidence>
<evidence type="ECO:0000256" key="1">
    <source>
        <dbReference type="ARBA" id="ARBA00022490"/>
    </source>
</evidence>
<dbReference type="InterPro" id="IPR020579">
    <property type="entry name" value="Exonuc_VII_lsu_C"/>
</dbReference>
<accession>A0ABR6GRK8</accession>
<keyword evidence="7" id="KW-0175">Coiled coil</keyword>
<dbReference type="PANTHER" id="PTHR30008">
    <property type="entry name" value="EXODEOXYRIBONUCLEASE 7 LARGE SUBUNIT"/>
    <property type="match status" value="1"/>
</dbReference>
<feature type="compositionally biased region" description="Low complexity" evidence="8">
    <location>
        <begin position="442"/>
        <end position="456"/>
    </location>
</feature>
<dbReference type="EMBL" id="JACHXO010000001">
    <property type="protein sequence ID" value="MBB3193844.1"/>
    <property type="molecule type" value="Genomic_DNA"/>
</dbReference>
<dbReference type="Pfam" id="PF02601">
    <property type="entry name" value="Exonuc_VII_L"/>
    <property type="match status" value="1"/>
</dbReference>
<comment type="catalytic activity">
    <reaction evidence="5 6">
        <text>Exonucleolytic cleavage in either 5'- to 3'- or 3'- to 5'-direction to yield nucleoside 5'-phosphates.</text>
        <dbReference type="EC" id="3.1.11.6"/>
    </reaction>
</comment>
<feature type="coiled-coil region" evidence="7">
    <location>
        <begin position="262"/>
        <end position="289"/>
    </location>
</feature>
<dbReference type="NCBIfam" id="TIGR00237">
    <property type="entry name" value="xseA"/>
    <property type="match status" value="1"/>
</dbReference>
<proteinExistence type="inferred from homology"/>
<evidence type="ECO:0000256" key="8">
    <source>
        <dbReference type="SAM" id="MobiDB-lite"/>
    </source>
</evidence>
<evidence type="ECO:0000256" key="7">
    <source>
        <dbReference type="SAM" id="Coils"/>
    </source>
</evidence>
<comment type="similarity">
    <text evidence="5 6">Belongs to the XseA family.</text>
</comment>
<keyword evidence="3 5" id="KW-0378">Hydrolase</keyword>
<dbReference type="Pfam" id="PF13742">
    <property type="entry name" value="tRNA_anti_2"/>
    <property type="match status" value="1"/>
</dbReference>
<feature type="domain" description="Exonuclease VII large subunit C-terminal" evidence="9">
    <location>
        <begin position="113"/>
        <end position="423"/>
    </location>
</feature>
<keyword evidence="2 5" id="KW-0540">Nuclease</keyword>
<comment type="subcellular location">
    <subcellularLocation>
        <location evidence="5 6">Cytoplasm</location>
    </subcellularLocation>
</comment>
<organism evidence="11 12">
    <name type="scientific">Roseateles terrae</name>
    <dbReference type="NCBI Taxonomy" id="431060"/>
    <lineage>
        <taxon>Bacteria</taxon>
        <taxon>Pseudomonadati</taxon>
        <taxon>Pseudomonadota</taxon>
        <taxon>Betaproteobacteria</taxon>
        <taxon>Burkholderiales</taxon>
        <taxon>Sphaerotilaceae</taxon>
        <taxon>Roseateles</taxon>
    </lineage>
</organism>
<evidence type="ECO:0000256" key="6">
    <source>
        <dbReference type="RuleBase" id="RU004355"/>
    </source>
</evidence>
<feature type="domain" description="OB-fold nucleic acid binding" evidence="10">
    <location>
        <begin position="4"/>
        <end position="90"/>
    </location>
</feature>
<dbReference type="InterPro" id="IPR025824">
    <property type="entry name" value="OB-fold_nuc-bd_dom"/>
</dbReference>
<evidence type="ECO:0000256" key="3">
    <source>
        <dbReference type="ARBA" id="ARBA00022801"/>
    </source>
</evidence>
<sequence length="523" mass="56398">MALSDALQARFPVLTVQGELSGFTRAASGHCYFGLKDADGQSAMIRCAMFRRAASLMDFSPRDGHAVEVRGRLALYEPRGELQFIVESMRRAGEGALYEQFLRLKARLESLGLFDADRKRVPPPYARRIGVITSAAGAALHDVLTALARRAPHAQVFLYPSPVQGAEAPPALVRALELANERADAEVLLLVRGGGSLEDLWAFNDERVVQAIAQSALPVICGVGHETDITLADLAADVRAPTPTAAAELATVSRQQCLETLAALERQLHRRLEQRMDSASQRLDRLALRLARPGDALSRQRRRLDLMGQRLGQLLPRIASQRQQRLDLLSHRLSQLLPRAATHRQQRLEHLEGRLQRALPQQAGRAAHRLESLSARLQALDPRQVLQRGFAWLDDGQGQALTSIHQLRQGQGLRAVLADGAADLTVDRLTGSDGAAIATAPRPALAPASASSAATVARKRARPKTGPEGAAAASSAAADASLTASDTPLDRLPSAQSSLLDDSLDAPSPSPSPSPRRRKPKAE</sequence>
<dbReference type="GO" id="GO:0008855">
    <property type="term" value="F:exodeoxyribonuclease VII activity"/>
    <property type="evidence" value="ECO:0007669"/>
    <property type="project" value="UniProtKB-EC"/>
</dbReference>
<dbReference type="HAMAP" id="MF_00378">
    <property type="entry name" value="Exonuc_7_L"/>
    <property type="match status" value="1"/>
</dbReference>
<comment type="caution">
    <text evidence="11">The sequence shown here is derived from an EMBL/GenBank/DDBJ whole genome shotgun (WGS) entry which is preliminary data.</text>
</comment>
<dbReference type="Proteomes" id="UP000574369">
    <property type="component" value="Unassembled WGS sequence"/>
</dbReference>
<feature type="region of interest" description="Disordered" evidence="8">
    <location>
        <begin position="442"/>
        <end position="523"/>
    </location>
</feature>
<dbReference type="CDD" id="cd04489">
    <property type="entry name" value="ExoVII_LU_OBF"/>
    <property type="match status" value="1"/>
</dbReference>